<dbReference type="PANTHER" id="PTHR23052">
    <property type="entry name" value="AXONEMAL DYNEIN LIGHT CHAIN DOMAIN-CONTAINING PROTEIN 1"/>
    <property type="match status" value="1"/>
</dbReference>
<feature type="compositionally biased region" description="Polar residues" evidence="2">
    <location>
        <begin position="246"/>
        <end position="259"/>
    </location>
</feature>
<reference evidence="3" key="1">
    <citation type="submission" date="2025-08" db="UniProtKB">
        <authorList>
            <consortium name="Ensembl"/>
        </authorList>
    </citation>
    <scope>IDENTIFICATION</scope>
</reference>
<dbReference type="PANTHER" id="PTHR23052:SF1">
    <property type="entry name" value="AXONEMAL DYNEIN LIGHT CHAIN DOMAIN-CONTAINING PROTEIN 1"/>
    <property type="match status" value="1"/>
</dbReference>
<dbReference type="InterPro" id="IPR052845">
    <property type="entry name" value="Axonemal_dynein_LC_domain"/>
</dbReference>
<protein>
    <submittedName>
        <fullName evidence="3">Axonemal dynein light chain domain containing 1</fullName>
    </submittedName>
</protein>
<dbReference type="AlphaFoldDB" id="A0A8C6MW23"/>
<dbReference type="GeneTree" id="ENSGT00390000005554"/>
<keyword evidence="4" id="KW-1185">Reference proteome</keyword>
<evidence type="ECO:0000313" key="3">
    <source>
        <dbReference type="Ensembl" id="ENSMSIP00000017220.1"/>
    </source>
</evidence>
<feature type="compositionally biased region" description="Basic and acidic residues" evidence="2">
    <location>
        <begin position="24"/>
        <end position="35"/>
    </location>
</feature>
<dbReference type="Ensembl" id="ENSMSIT00000021784.1">
    <property type="protein sequence ID" value="ENSMSIP00000017220.1"/>
    <property type="gene ID" value="ENSMSIG00000014572.1"/>
</dbReference>
<feature type="coiled-coil region" evidence="1">
    <location>
        <begin position="155"/>
        <end position="182"/>
    </location>
</feature>
<feature type="compositionally biased region" description="Basic and acidic residues" evidence="2">
    <location>
        <begin position="211"/>
        <end position="225"/>
    </location>
</feature>
<name>A0A8C6MW23_MUSSI</name>
<evidence type="ECO:0000256" key="2">
    <source>
        <dbReference type="SAM" id="MobiDB-lite"/>
    </source>
</evidence>
<feature type="region of interest" description="Disordered" evidence="2">
    <location>
        <begin position="92"/>
        <end position="111"/>
    </location>
</feature>
<evidence type="ECO:0000313" key="4">
    <source>
        <dbReference type="Proteomes" id="UP000694415"/>
    </source>
</evidence>
<dbReference type="Proteomes" id="UP000694415">
    <property type="component" value="Unplaced"/>
</dbReference>
<feature type="region of interest" description="Disordered" evidence="2">
    <location>
        <begin position="204"/>
        <end position="265"/>
    </location>
</feature>
<accession>A0A8C6MW23</accession>
<sequence length="265" mass="28990">MEASKLYFDPEKPPIDDDTDDEIDFKKPKFQEKEAPLPAAAEAEAIEATEAAGAATAEATGAGTAEATGAAGAATAEATEAAGAATAEATGAAGAKVTTEQGPSTSTNEKTIRYIKKDENIHCKPLFEEDIFFSWREPPSQGVMEPKYLEIMNVIEHMQRKLTEMDTRARKAEERFDEVNEQLHHSLITNRNLERELEELVKTTMMGSQVKTEDAKENQEDRGGKDDDEYQQTQTPPTSAKKEAQPTDSSEAPEDQNTPKPKPNS</sequence>
<proteinExistence type="predicted"/>
<keyword evidence="1" id="KW-0175">Coiled coil</keyword>
<organism evidence="3 4">
    <name type="scientific">Mus spicilegus</name>
    <name type="common">Mound-building mouse</name>
    <dbReference type="NCBI Taxonomy" id="10103"/>
    <lineage>
        <taxon>Eukaryota</taxon>
        <taxon>Metazoa</taxon>
        <taxon>Chordata</taxon>
        <taxon>Craniata</taxon>
        <taxon>Vertebrata</taxon>
        <taxon>Euteleostomi</taxon>
        <taxon>Mammalia</taxon>
        <taxon>Eutheria</taxon>
        <taxon>Euarchontoglires</taxon>
        <taxon>Glires</taxon>
        <taxon>Rodentia</taxon>
        <taxon>Myomorpha</taxon>
        <taxon>Muroidea</taxon>
        <taxon>Muridae</taxon>
        <taxon>Murinae</taxon>
        <taxon>Mus</taxon>
        <taxon>Mus</taxon>
    </lineage>
</organism>
<feature type="compositionally biased region" description="Polar residues" evidence="2">
    <location>
        <begin position="98"/>
        <end position="109"/>
    </location>
</feature>
<feature type="region of interest" description="Disordered" evidence="2">
    <location>
        <begin position="1"/>
        <end position="40"/>
    </location>
</feature>
<evidence type="ECO:0000256" key="1">
    <source>
        <dbReference type="SAM" id="Coils"/>
    </source>
</evidence>
<reference evidence="3" key="2">
    <citation type="submission" date="2025-09" db="UniProtKB">
        <authorList>
            <consortium name="Ensembl"/>
        </authorList>
    </citation>
    <scope>IDENTIFICATION</scope>
</reference>